<name>A0A8J3R7H1_9ACTN</name>
<gene>
    <name evidence="5 6" type="primary">ispH</name>
    <name evidence="6" type="ORF">Mth01_14690</name>
</gene>
<comment type="catalytic activity">
    <reaction evidence="5">
        <text>dimethylallyl diphosphate + 2 oxidized [2Fe-2S]-[ferredoxin] + H2O = (2E)-4-hydroxy-3-methylbut-2-enyl diphosphate + 2 reduced [2Fe-2S]-[ferredoxin] + 2 H(+)</text>
        <dbReference type="Rhea" id="RHEA:24825"/>
        <dbReference type="Rhea" id="RHEA-COMP:10000"/>
        <dbReference type="Rhea" id="RHEA-COMP:10001"/>
        <dbReference type="ChEBI" id="CHEBI:15377"/>
        <dbReference type="ChEBI" id="CHEBI:15378"/>
        <dbReference type="ChEBI" id="CHEBI:33737"/>
        <dbReference type="ChEBI" id="CHEBI:33738"/>
        <dbReference type="ChEBI" id="CHEBI:57623"/>
        <dbReference type="ChEBI" id="CHEBI:128753"/>
        <dbReference type="EC" id="1.17.7.4"/>
    </reaction>
</comment>
<dbReference type="NCBIfam" id="TIGR00216">
    <property type="entry name" value="ispH_lytB"/>
    <property type="match status" value="1"/>
</dbReference>
<feature type="binding site" evidence="5">
    <location>
        <position position="230"/>
    </location>
    <ligand>
        <name>dimethylallyl diphosphate</name>
        <dbReference type="ChEBI" id="CHEBI:57623"/>
    </ligand>
</feature>
<feature type="binding site" evidence="5">
    <location>
        <position position="275"/>
    </location>
    <ligand>
        <name>dimethylallyl diphosphate</name>
        <dbReference type="ChEBI" id="CHEBI:57623"/>
    </ligand>
</feature>
<comment type="pathway">
    <text evidence="5">Isoprenoid biosynthesis; dimethylallyl diphosphate biosynthesis; dimethylallyl diphosphate from (2E)-4-hydroxy-3-methylbutenyl diphosphate: step 1/1.</text>
</comment>
<proteinExistence type="inferred from homology"/>
<feature type="binding site" evidence="5">
    <location>
        <position position="82"/>
    </location>
    <ligand>
        <name>(2E)-4-hydroxy-3-methylbut-2-enyl diphosphate</name>
        <dbReference type="ChEBI" id="CHEBI:128753"/>
    </ligand>
</feature>
<dbReference type="RefSeq" id="WP_204013382.1">
    <property type="nucleotide sequence ID" value="NZ_BOOG01000013.1"/>
</dbReference>
<comment type="pathway">
    <text evidence="5">Isoprenoid biosynthesis; isopentenyl diphosphate biosynthesis via DXP pathway; isopentenyl diphosphate from 1-deoxy-D-xylulose 5-phosphate: step 6/6.</text>
</comment>
<feature type="binding site" evidence="5">
    <location>
        <position position="172"/>
    </location>
    <ligand>
        <name>(2E)-4-hydroxy-3-methylbut-2-enyl diphosphate</name>
        <dbReference type="ChEBI" id="CHEBI:128753"/>
    </ligand>
</feature>
<feature type="binding site" evidence="5">
    <location>
        <position position="231"/>
    </location>
    <ligand>
        <name>isopentenyl diphosphate</name>
        <dbReference type="ChEBI" id="CHEBI:128769"/>
    </ligand>
</feature>
<keyword evidence="7" id="KW-1185">Reference proteome</keyword>
<feature type="binding site" evidence="5">
    <location>
        <position position="104"/>
    </location>
    <ligand>
        <name>[4Fe-4S] cluster</name>
        <dbReference type="ChEBI" id="CHEBI:49883"/>
    </ligand>
</feature>
<feature type="binding site" evidence="5">
    <location>
        <position position="82"/>
    </location>
    <ligand>
        <name>dimethylallyl diphosphate</name>
        <dbReference type="ChEBI" id="CHEBI:57623"/>
    </ligand>
</feature>
<comment type="cofactor">
    <cofactor evidence="5">
        <name>[4Fe-4S] cluster</name>
        <dbReference type="ChEBI" id="CHEBI:49883"/>
    </cofactor>
    <text evidence="5">Binds 1 [4Fe-4S] cluster per subunit.</text>
</comment>
<dbReference type="GO" id="GO:0051539">
    <property type="term" value="F:4 iron, 4 sulfur cluster binding"/>
    <property type="evidence" value="ECO:0007669"/>
    <property type="project" value="UniProtKB-UniRule"/>
</dbReference>
<keyword evidence="2 5" id="KW-0479">Metal-binding</keyword>
<feature type="binding site" evidence="5">
    <location>
        <position position="20"/>
    </location>
    <ligand>
        <name>[4Fe-4S] cluster</name>
        <dbReference type="ChEBI" id="CHEBI:49883"/>
    </ligand>
</feature>
<dbReference type="Gene3D" id="3.40.1010.20">
    <property type="entry name" value="4-hydroxy-3-methylbut-2-enyl diphosphate reductase, catalytic domain"/>
    <property type="match status" value="2"/>
</dbReference>
<dbReference type="HAMAP" id="MF_00191">
    <property type="entry name" value="IspH"/>
    <property type="match status" value="1"/>
</dbReference>
<keyword evidence="3 5" id="KW-0408">Iron</keyword>
<feature type="binding site" evidence="5">
    <location>
        <position position="231"/>
    </location>
    <ligand>
        <name>(2E)-4-hydroxy-3-methylbut-2-enyl diphosphate</name>
        <dbReference type="ChEBI" id="CHEBI:128753"/>
    </ligand>
</feature>
<feature type="binding site" evidence="5">
    <location>
        <position position="275"/>
    </location>
    <ligand>
        <name>isopentenyl diphosphate</name>
        <dbReference type="ChEBI" id="CHEBI:128769"/>
    </ligand>
</feature>
<evidence type="ECO:0000313" key="6">
    <source>
        <dbReference type="EMBL" id="GIH69216.1"/>
    </source>
</evidence>
<sequence>MDAQTPATRRVLVAKPRGYCAGVDRAVETVEKALERYGAPIYVRKQIVHNTHVVKTLEAKGAVFVEETDAVPEGAIVVFSAHGVAPSVHEEAAARRLKTIDATCPLVTKVHNEAKRFAAKDYDILLIGHDGHEEVEGTAGEAPDHIRLVDGLDGVNGVTVRDPEKVVWLSQTTLSVDETDETVARLRERFPNLIDPPSDDICYATSNRQAAVKQIAAESELVVVVGSSNSSNSKRLVEVAKDYGADAAYLVDDASFVRDEWLEGVTTVGVTSGASVPEELVEGVLAKLSELGFADVHEVEAVKESMRFALPHELRRDLRAR</sequence>
<evidence type="ECO:0000256" key="4">
    <source>
        <dbReference type="ARBA" id="ARBA00023014"/>
    </source>
</evidence>
<feature type="binding site" evidence="5">
    <location>
        <position position="49"/>
    </location>
    <ligand>
        <name>dimethylallyl diphosphate</name>
        <dbReference type="ChEBI" id="CHEBI:57623"/>
    </ligand>
</feature>
<organism evidence="6 7">
    <name type="scientific">Sphaerimonospora thailandensis</name>
    <dbReference type="NCBI Taxonomy" id="795644"/>
    <lineage>
        <taxon>Bacteria</taxon>
        <taxon>Bacillati</taxon>
        <taxon>Actinomycetota</taxon>
        <taxon>Actinomycetes</taxon>
        <taxon>Streptosporangiales</taxon>
        <taxon>Streptosporangiaceae</taxon>
        <taxon>Sphaerimonospora</taxon>
    </lineage>
</organism>
<dbReference type="Proteomes" id="UP000610966">
    <property type="component" value="Unassembled WGS sequence"/>
</dbReference>
<keyword evidence="5" id="KW-0414">Isoprene biosynthesis</keyword>
<feature type="binding site" evidence="5">
    <location>
        <position position="231"/>
    </location>
    <ligand>
        <name>dimethylallyl diphosphate</name>
        <dbReference type="ChEBI" id="CHEBI:57623"/>
    </ligand>
</feature>
<comment type="caution">
    <text evidence="6">The sequence shown here is derived from an EMBL/GenBank/DDBJ whole genome shotgun (WGS) entry which is preliminary data.</text>
</comment>
<dbReference type="GO" id="GO:0046872">
    <property type="term" value="F:metal ion binding"/>
    <property type="evidence" value="ECO:0007669"/>
    <property type="project" value="UniProtKB-KW"/>
</dbReference>
<reference evidence="6" key="1">
    <citation type="submission" date="2021-01" db="EMBL/GenBank/DDBJ databases">
        <title>Whole genome shotgun sequence of Sphaerimonospora thailandensis NBRC 107569.</title>
        <authorList>
            <person name="Komaki H."/>
            <person name="Tamura T."/>
        </authorList>
    </citation>
    <scope>NUCLEOTIDE SEQUENCE</scope>
    <source>
        <strain evidence="6">NBRC 107569</strain>
    </source>
</reference>
<accession>A0A8J3R7H1</accession>
<feature type="binding site" evidence="5">
    <location>
        <position position="49"/>
    </location>
    <ligand>
        <name>isopentenyl diphosphate</name>
        <dbReference type="ChEBI" id="CHEBI:128769"/>
    </ligand>
</feature>
<feature type="binding site" evidence="5">
    <location>
        <position position="82"/>
    </location>
    <ligand>
        <name>isopentenyl diphosphate</name>
        <dbReference type="ChEBI" id="CHEBI:128769"/>
    </ligand>
</feature>
<feature type="binding site" evidence="5">
    <location>
        <position position="232"/>
    </location>
    <ligand>
        <name>(2E)-4-hydroxy-3-methylbut-2-enyl diphosphate</name>
        <dbReference type="ChEBI" id="CHEBI:128753"/>
    </ligand>
</feature>
<dbReference type="GO" id="GO:0051745">
    <property type="term" value="F:4-hydroxy-3-methylbut-2-enyl diphosphate reductase activity"/>
    <property type="evidence" value="ECO:0007669"/>
    <property type="project" value="UniProtKB-UniRule"/>
</dbReference>
<dbReference type="CDD" id="cd13944">
    <property type="entry name" value="lytB_ispH"/>
    <property type="match status" value="1"/>
</dbReference>
<evidence type="ECO:0000256" key="5">
    <source>
        <dbReference type="HAMAP-Rule" id="MF_00191"/>
    </source>
</evidence>
<feature type="binding site" evidence="5">
    <location>
        <position position="275"/>
    </location>
    <ligand>
        <name>(2E)-4-hydroxy-3-methylbut-2-enyl diphosphate</name>
        <dbReference type="ChEBI" id="CHEBI:128753"/>
    </ligand>
</feature>
<feature type="active site" description="Proton donor" evidence="5">
    <location>
        <position position="134"/>
    </location>
</feature>
<dbReference type="UniPathway" id="UPA00056">
    <property type="reaction ID" value="UER00097"/>
</dbReference>
<dbReference type="GO" id="GO:0050992">
    <property type="term" value="P:dimethylallyl diphosphate biosynthetic process"/>
    <property type="evidence" value="ECO:0007669"/>
    <property type="project" value="UniProtKB-UniRule"/>
</dbReference>
<feature type="binding site" evidence="5">
    <location>
        <position position="232"/>
    </location>
    <ligand>
        <name>isopentenyl diphosphate</name>
        <dbReference type="ChEBI" id="CHEBI:128769"/>
    </ligand>
</feature>
<dbReference type="InterPro" id="IPR003451">
    <property type="entry name" value="LytB/IspH"/>
</dbReference>
<evidence type="ECO:0000256" key="1">
    <source>
        <dbReference type="ARBA" id="ARBA00022485"/>
    </source>
</evidence>
<dbReference type="EC" id="1.17.7.4" evidence="5"/>
<feature type="binding site" evidence="5">
    <location>
        <position position="132"/>
    </location>
    <ligand>
        <name>isopentenyl diphosphate</name>
        <dbReference type="ChEBI" id="CHEBI:128769"/>
    </ligand>
</feature>
<dbReference type="GO" id="GO:0019288">
    <property type="term" value="P:isopentenyl diphosphate biosynthetic process, methylerythritol 4-phosphate pathway"/>
    <property type="evidence" value="ECO:0007669"/>
    <property type="project" value="UniProtKB-UniRule"/>
</dbReference>
<evidence type="ECO:0000313" key="7">
    <source>
        <dbReference type="Proteomes" id="UP000610966"/>
    </source>
</evidence>
<feature type="binding site" evidence="5">
    <location>
        <position position="230"/>
    </location>
    <ligand>
        <name>isopentenyl diphosphate</name>
        <dbReference type="ChEBI" id="CHEBI:128769"/>
    </ligand>
</feature>
<keyword evidence="1 5" id="KW-0004">4Fe-4S</keyword>
<dbReference type="AlphaFoldDB" id="A0A8J3R7H1"/>
<dbReference type="NCBIfam" id="NF002190">
    <property type="entry name" value="PRK01045.1-4"/>
    <property type="match status" value="1"/>
</dbReference>
<evidence type="ECO:0000256" key="3">
    <source>
        <dbReference type="ARBA" id="ARBA00023004"/>
    </source>
</evidence>
<feature type="binding site" evidence="5">
    <location>
        <position position="232"/>
    </location>
    <ligand>
        <name>dimethylallyl diphosphate</name>
        <dbReference type="ChEBI" id="CHEBI:57623"/>
    </ligand>
</feature>
<keyword evidence="4 5" id="KW-0411">Iron-sulfur</keyword>
<dbReference type="NCBIfam" id="NF002189">
    <property type="entry name" value="PRK01045.1-3"/>
    <property type="match status" value="1"/>
</dbReference>
<keyword evidence="5" id="KW-0560">Oxidoreductase</keyword>
<protein>
    <recommendedName>
        <fullName evidence="5">4-hydroxy-3-methylbut-2-enyl diphosphate reductase</fullName>
        <shortName evidence="5">HMBPP reductase</shortName>
        <ecNumber evidence="5">1.17.7.4</ecNumber>
    </recommendedName>
</protein>
<comment type="function">
    <text evidence="5">Catalyzes the conversion of 1-hydroxy-2-methyl-2-(E)-butenyl 4-diphosphate (HMBPP) into a mixture of isopentenyl diphosphate (IPP) and dimethylallyl diphosphate (DMAPP). Acts in the terminal step of the DOXP/MEP pathway for isoprenoid precursor biosynthesis.</text>
</comment>
<comment type="catalytic activity">
    <reaction evidence="5">
        <text>isopentenyl diphosphate + 2 oxidized [2Fe-2S]-[ferredoxin] + H2O = (2E)-4-hydroxy-3-methylbut-2-enyl diphosphate + 2 reduced [2Fe-2S]-[ferredoxin] + 2 H(+)</text>
        <dbReference type="Rhea" id="RHEA:24488"/>
        <dbReference type="Rhea" id="RHEA-COMP:10000"/>
        <dbReference type="Rhea" id="RHEA-COMP:10001"/>
        <dbReference type="ChEBI" id="CHEBI:15377"/>
        <dbReference type="ChEBI" id="CHEBI:15378"/>
        <dbReference type="ChEBI" id="CHEBI:33737"/>
        <dbReference type="ChEBI" id="CHEBI:33738"/>
        <dbReference type="ChEBI" id="CHEBI:128753"/>
        <dbReference type="ChEBI" id="CHEBI:128769"/>
        <dbReference type="EC" id="1.17.7.4"/>
    </reaction>
</comment>
<evidence type="ECO:0000256" key="2">
    <source>
        <dbReference type="ARBA" id="ARBA00022723"/>
    </source>
</evidence>
<feature type="binding site" evidence="5">
    <location>
        <position position="49"/>
    </location>
    <ligand>
        <name>(2E)-4-hydroxy-3-methylbut-2-enyl diphosphate</name>
        <dbReference type="ChEBI" id="CHEBI:128753"/>
    </ligand>
</feature>
<feature type="binding site" evidence="5">
    <location>
        <position position="202"/>
    </location>
    <ligand>
        <name>[4Fe-4S] cluster</name>
        <dbReference type="ChEBI" id="CHEBI:49883"/>
    </ligand>
</feature>
<dbReference type="GO" id="GO:0016114">
    <property type="term" value="P:terpenoid biosynthetic process"/>
    <property type="evidence" value="ECO:0007669"/>
    <property type="project" value="UniProtKB-UniRule"/>
</dbReference>
<dbReference type="PANTHER" id="PTHR30426">
    <property type="entry name" value="4-HYDROXY-3-METHYLBUT-2-ENYL DIPHOSPHATE REDUCTASE"/>
    <property type="match status" value="1"/>
</dbReference>
<feature type="binding site" evidence="5">
    <location>
        <position position="132"/>
    </location>
    <ligand>
        <name>(2E)-4-hydroxy-3-methylbut-2-enyl diphosphate</name>
        <dbReference type="ChEBI" id="CHEBI:128753"/>
    </ligand>
</feature>
<feature type="binding site" evidence="5">
    <location>
        <position position="230"/>
    </location>
    <ligand>
        <name>(2E)-4-hydroxy-3-methylbut-2-enyl diphosphate</name>
        <dbReference type="ChEBI" id="CHEBI:128753"/>
    </ligand>
</feature>
<dbReference type="Pfam" id="PF02401">
    <property type="entry name" value="LYTB"/>
    <property type="match status" value="1"/>
</dbReference>
<comment type="similarity">
    <text evidence="5">Belongs to the IspH family.</text>
</comment>
<dbReference type="PANTHER" id="PTHR30426:SF0">
    <property type="entry name" value="4-HYDROXY-3-METHYLBUT-2-ENYL DIPHOSPHATE REDUCTASE"/>
    <property type="match status" value="1"/>
</dbReference>
<feature type="binding site" evidence="5">
    <location>
        <position position="132"/>
    </location>
    <ligand>
        <name>dimethylallyl diphosphate</name>
        <dbReference type="ChEBI" id="CHEBI:57623"/>
    </ligand>
</feature>
<dbReference type="EMBL" id="BOOG01000013">
    <property type="protein sequence ID" value="GIH69216.1"/>
    <property type="molecule type" value="Genomic_DNA"/>
</dbReference>
<dbReference type="Gene3D" id="3.40.50.11270">
    <property type="match status" value="1"/>
</dbReference>
<dbReference type="UniPathway" id="UPA00059">
    <property type="reaction ID" value="UER00105"/>
</dbReference>